<evidence type="ECO:0000256" key="4">
    <source>
        <dbReference type="ARBA" id="ARBA00022801"/>
    </source>
</evidence>
<dbReference type="GO" id="GO:0019901">
    <property type="term" value="F:protein kinase binding"/>
    <property type="evidence" value="ECO:0007669"/>
    <property type="project" value="TreeGrafter"/>
</dbReference>
<dbReference type="SUPFAM" id="SSF52799">
    <property type="entry name" value="(Phosphotyrosine protein) phosphatases II"/>
    <property type="match status" value="1"/>
</dbReference>
<dbReference type="AlphaFoldDB" id="A0A3P7LUR3"/>
<feature type="non-terminal residue" evidence="8">
    <location>
        <position position="151"/>
    </location>
</feature>
<dbReference type="InterPro" id="IPR000242">
    <property type="entry name" value="PTP_cat"/>
</dbReference>
<dbReference type="InterPro" id="IPR051985">
    <property type="entry name" value="NR_tyrosine_phosphatase"/>
</dbReference>
<keyword evidence="9" id="KW-1185">Reference proteome</keyword>
<dbReference type="InterPro" id="IPR029021">
    <property type="entry name" value="Prot-tyrosine_phosphatase-like"/>
</dbReference>
<reference evidence="8 9" key="1">
    <citation type="submission" date="2018-11" db="EMBL/GenBank/DDBJ databases">
        <authorList>
            <consortium name="Pathogen Informatics"/>
        </authorList>
    </citation>
    <scope>NUCLEOTIDE SEQUENCE [LARGE SCALE GENOMIC DNA]</scope>
</reference>
<dbReference type="PANTHER" id="PTHR46047:SF3">
    <property type="entry name" value="TYROSINE-PROTEIN PHOSPHATASE NON-RECEPTOR TYPE 61F"/>
    <property type="match status" value="1"/>
</dbReference>
<dbReference type="Pfam" id="PF00102">
    <property type="entry name" value="Y_phosphatase"/>
    <property type="match status" value="1"/>
</dbReference>
<evidence type="ECO:0000256" key="2">
    <source>
        <dbReference type="ARBA" id="ARBA00013064"/>
    </source>
</evidence>
<name>A0A3P7LUR3_DIBLA</name>
<dbReference type="PRINTS" id="PR00700">
    <property type="entry name" value="PRTYPHPHTASE"/>
</dbReference>
<sequence length="151" mass="17249">MSVLGGAVLASLNVSAADPKEPDVEPSSLERELQTFDALNSWGLYYEQIQNASFLRTDSLKTSAARLAENRLKNRYRDICPYDETRVVLRQCSSGDYINASYVHIDEVPSRRYILTQGPLQLTTQHFWQMVWEQHCPAIIMLNRILEKGTI</sequence>
<organism evidence="8 9">
    <name type="scientific">Dibothriocephalus latus</name>
    <name type="common">Fish tapeworm</name>
    <name type="synonym">Diphyllobothrium latum</name>
    <dbReference type="NCBI Taxonomy" id="60516"/>
    <lineage>
        <taxon>Eukaryota</taxon>
        <taxon>Metazoa</taxon>
        <taxon>Spiralia</taxon>
        <taxon>Lophotrochozoa</taxon>
        <taxon>Platyhelminthes</taxon>
        <taxon>Cestoda</taxon>
        <taxon>Eucestoda</taxon>
        <taxon>Diphyllobothriidea</taxon>
        <taxon>Diphyllobothriidae</taxon>
        <taxon>Dibothriocephalus</taxon>
    </lineage>
</organism>
<dbReference type="EC" id="3.1.3.48" evidence="2"/>
<proteinExistence type="predicted"/>
<evidence type="ECO:0000256" key="5">
    <source>
        <dbReference type="ARBA" id="ARBA00022912"/>
    </source>
</evidence>
<dbReference type="GO" id="GO:0012505">
    <property type="term" value="C:endomembrane system"/>
    <property type="evidence" value="ECO:0007669"/>
    <property type="project" value="UniProtKB-SubCell"/>
</dbReference>
<keyword evidence="3" id="KW-0597">Phosphoprotein</keyword>
<dbReference type="GO" id="GO:0005634">
    <property type="term" value="C:nucleus"/>
    <property type="evidence" value="ECO:0007669"/>
    <property type="project" value="TreeGrafter"/>
</dbReference>
<feature type="domain" description="Tyrosine-protein phosphatase" evidence="7">
    <location>
        <begin position="29"/>
        <end position="151"/>
    </location>
</feature>
<evidence type="ECO:0000259" key="7">
    <source>
        <dbReference type="PROSITE" id="PS50055"/>
    </source>
</evidence>
<dbReference type="PROSITE" id="PS50055">
    <property type="entry name" value="TYR_PHOSPHATASE_PTP"/>
    <property type="match status" value="1"/>
</dbReference>
<dbReference type="GO" id="GO:0005737">
    <property type="term" value="C:cytoplasm"/>
    <property type="evidence" value="ECO:0007669"/>
    <property type="project" value="TreeGrafter"/>
</dbReference>
<accession>A0A3P7LUR3</accession>
<dbReference type="GO" id="GO:0046426">
    <property type="term" value="P:negative regulation of receptor signaling pathway via JAK-STAT"/>
    <property type="evidence" value="ECO:0007669"/>
    <property type="project" value="TreeGrafter"/>
</dbReference>
<evidence type="ECO:0000313" key="8">
    <source>
        <dbReference type="EMBL" id="VDN09931.1"/>
    </source>
</evidence>
<gene>
    <name evidence="8" type="ORF">DILT_LOCUS5762</name>
</gene>
<dbReference type="EMBL" id="UYRU01048088">
    <property type="protein sequence ID" value="VDN09931.1"/>
    <property type="molecule type" value="Genomic_DNA"/>
</dbReference>
<comment type="subcellular location">
    <subcellularLocation>
        <location evidence="1">Endomembrane system</location>
    </subcellularLocation>
</comment>
<evidence type="ECO:0000313" key="9">
    <source>
        <dbReference type="Proteomes" id="UP000281553"/>
    </source>
</evidence>
<dbReference type="GO" id="GO:0004726">
    <property type="term" value="F:non-membrane spanning protein tyrosine phosphatase activity"/>
    <property type="evidence" value="ECO:0007669"/>
    <property type="project" value="TreeGrafter"/>
</dbReference>
<protein>
    <recommendedName>
        <fullName evidence="2">protein-tyrosine-phosphatase</fullName>
        <ecNumber evidence="2">3.1.3.48</ecNumber>
    </recommendedName>
</protein>
<keyword evidence="4" id="KW-0378">Hydrolase</keyword>
<dbReference type="Proteomes" id="UP000281553">
    <property type="component" value="Unassembled WGS sequence"/>
</dbReference>
<keyword evidence="6" id="KW-0472">Membrane</keyword>
<evidence type="ECO:0000256" key="3">
    <source>
        <dbReference type="ARBA" id="ARBA00022553"/>
    </source>
</evidence>
<evidence type="ECO:0000256" key="6">
    <source>
        <dbReference type="ARBA" id="ARBA00023136"/>
    </source>
</evidence>
<keyword evidence="5" id="KW-0904">Protein phosphatase</keyword>
<dbReference type="Gene3D" id="3.90.190.10">
    <property type="entry name" value="Protein tyrosine phosphatase superfamily"/>
    <property type="match status" value="1"/>
</dbReference>
<dbReference type="SMART" id="SM00194">
    <property type="entry name" value="PTPc"/>
    <property type="match status" value="1"/>
</dbReference>
<dbReference type="PANTHER" id="PTHR46047">
    <property type="entry name" value="TYROSINE-PROTEIN PHOSPHATASE NON-RECEPTOR TYPE 61F"/>
    <property type="match status" value="1"/>
</dbReference>
<dbReference type="GO" id="GO:0070373">
    <property type="term" value="P:negative regulation of ERK1 and ERK2 cascade"/>
    <property type="evidence" value="ECO:0007669"/>
    <property type="project" value="TreeGrafter"/>
</dbReference>
<dbReference type="OrthoDB" id="9450131at2759"/>
<evidence type="ECO:0000256" key="1">
    <source>
        <dbReference type="ARBA" id="ARBA00004308"/>
    </source>
</evidence>